<keyword evidence="2" id="KW-1185">Reference proteome</keyword>
<reference evidence="1" key="1">
    <citation type="submission" date="2023-07" db="EMBL/GenBank/DDBJ databases">
        <title>Sorghum-associated microbial communities from plants grown in Nebraska, USA.</title>
        <authorList>
            <person name="Schachtman D."/>
        </authorList>
    </citation>
    <scope>NUCLEOTIDE SEQUENCE</scope>
    <source>
        <strain evidence="1">BE56</strain>
    </source>
</reference>
<evidence type="ECO:0000313" key="2">
    <source>
        <dbReference type="Proteomes" id="UP001259587"/>
    </source>
</evidence>
<name>A0ACC6K7B5_9PSED</name>
<proteinExistence type="predicted"/>
<organism evidence="1 2">
    <name type="scientific">Pseudomonas hunanensis</name>
    <dbReference type="NCBI Taxonomy" id="1247546"/>
    <lineage>
        <taxon>Bacteria</taxon>
        <taxon>Pseudomonadati</taxon>
        <taxon>Pseudomonadota</taxon>
        <taxon>Gammaproteobacteria</taxon>
        <taxon>Pseudomonadales</taxon>
        <taxon>Pseudomonadaceae</taxon>
        <taxon>Pseudomonas</taxon>
    </lineage>
</organism>
<protein>
    <submittedName>
        <fullName evidence="1">Uncharacterized protein</fullName>
    </submittedName>
</protein>
<sequence>MPAELDSLLQRPLAWEAPVPTLLAAIRRWISTTKPSCPLHPHGFHVLLLKRSEGEEWRLHLWPSTVRQSTGMPARIHTHDRHVESRILKGSLLNLDYLPTTTNEHGHPLYSVTYAGDRYVGDTSNVLQNTGERITLTPTGRRQYGIGDHYRLERHTYHEAVVPEQQATITLVCMHSRDPGPIMVVGLDGYPQQVRFERTKNEASIFLENL</sequence>
<evidence type="ECO:0000313" key="1">
    <source>
        <dbReference type="EMBL" id="MDR6714277.1"/>
    </source>
</evidence>
<gene>
    <name evidence="1" type="ORF">J2W83_003898</name>
</gene>
<dbReference type="EMBL" id="JAVDTH010000026">
    <property type="protein sequence ID" value="MDR6714277.1"/>
    <property type="molecule type" value="Genomic_DNA"/>
</dbReference>
<accession>A0ACC6K7B5</accession>
<comment type="caution">
    <text evidence="1">The sequence shown here is derived from an EMBL/GenBank/DDBJ whole genome shotgun (WGS) entry which is preliminary data.</text>
</comment>
<dbReference type="Proteomes" id="UP001259587">
    <property type="component" value="Unassembled WGS sequence"/>
</dbReference>